<organism evidence="4 5">
    <name type="scientific">Sphingomonas kaistensis</name>
    <dbReference type="NCBI Taxonomy" id="298708"/>
    <lineage>
        <taxon>Bacteria</taxon>
        <taxon>Pseudomonadati</taxon>
        <taxon>Pseudomonadota</taxon>
        <taxon>Alphaproteobacteria</taxon>
        <taxon>Sphingomonadales</taxon>
        <taxon>Sphingomonadaceae</taxon>
        <taxon>Sphingomonas</taxon>
    </lineage>
</organism>
<dbReference type="PANTHER" id="PTHR44591">
    <property type="entry name" value="STRESS RESPONSE REGULATOR PROTEIN 1"/>
    <property type="match status" value="1"/>
</dbReference>
<evidence type="ECO:0000259" key="3">
    <source>
        <dbReference type="PROSITE" id="PS50110"/>
    </source>
</evidence>
<comment type="caution">
    <text evidence="4">The sequence shown here is derived from an EMBL/GenBank/DDBJ whole genome shotgun (WGS) entry which is preliminary data.</text>
</comment>
<dbReference type="PANTHER" id="PTHR44591:SF3">
    <property type="entry name" value="RESPONSE REGULATORY DOMAIN-CONTAINING PROTEIN"/>
    <property type="match status" value="1"/>
</dbReference>
<accession>A0A7X5Y5V6</accession>
<dbReference type="EMBL" id="JAATJC010000001">
    <property type="protein sequence ID" value="NJC05162.1"/>
    <property type="molecule type" value="Genomic_DNA"/>
</dbReference>
<dbReference type="AlphaFoldDB" id="A0A7X5Y5V6"/>
<gene>
    <name evidence="4" type="ORF">GGQ97_000955</name>
</gene>
<dbReference type="Gene3D" id="3.40.50.2300">
    <property type="match status" value="1"/>
</dbReference>
<dbReference type="GO" id="GO:0000160">
    <property type="term" value="P:phosphorelay signal transduction system"/>
    <property type="evidence" value="ECO:0007669"/>
    <property type="project" value="InterPro"/>
</dbReference>
<dbReference type="SMART" id="SM00448">
    <property type="entry name" value="REC"/>
    <property type="match status" value="1"/>
</dbReference>
<dbReference type="InterPro" id="IPR011006">
    <property type="entry name" value="CheY-like_superfamily"/>
</dbReference>
<dbReference type="InterPro" id="IPR050595">
    <property type="entry name" value="Bact_response_regulator"/>
</dbReference>
<reference evidence="4 5" key="1">
    <citation type="submission" date="2020-03" db="EMBL/GenBank/DDBJ databases">
        <title>Genomic Encyclopedia of Type Strains, Phase IV (KMG-IV): sequencing the most valuable type-strain genomes for metagenomic binning, comparative biology and taxonomic classification.</title>
        <authorList>
            <person name="Goeker M."/>
        </authorList>
    </citation>
    <scope>NUCLEOTIDE SEQUENCE [LARGE SCALE GENOMIC DNA]</scope>
    <source>
        <strain evidence="4 5">DSM 16846</strain>
    </source>
</reference>
<dbReference type="Proteomes" id="UP000558192">
    <property type="component" value="Unassembled WGS sequence"/>
</dbReference>
<feature type="modified residue" description="4-aspartylphosphate" evidence="2">
    <location>
        <position position="57"/>
    </location>
</feature>
<keyword evidence="5" id="KW-1185">Reference proteome</keyword>
<sequence length="118" mass="13033">MADPPLRILLVEDEPVIAFALEDMVLELGFEVVGPAFRLAEALDLAGSEQFDVAVLDVNLNEQRSYPVADLLRDRGIPFLFATGYAEGGVDWTEETIVIAKPYSRSQLSRALDQLLQP</sequence>
<keyword evidence="1 2" id="KW-0597">Phosphoprotein</keyword>
<dbReference type="PROSITE" id="PS50110">
    <property type="entry name" value="RESPONSE_REGULATORY"/>
    <property type="match status" value="1"/>
</dbReference>
<dbReference type="RefSeq" id="WP_168067888.1">
    <property type="nucleotide sequence ID" value="NZ_JAATJC010000001.1"/>
</dbReference>
<feature type="domain" description="Response regulatory" evidence="3">
    <location>
        <begin position="7"/>
        <end position="116"/>
    </location>
</feature>
<evidence type="ECO:0000256" key="1">
    <source>
        <dbReference type="ARBA" id="ARBA00022553"/>
    </source>
</evidence>
<evidence type="ECO:0000313" key="4">
    <source>
        <dbReference type="EMBL" id="NJC05162.1"/>
    </source>
</evidence>
<evidence type="ECO:0000256" key="2">
    <source>
        <dbReference type="PROSITE-ProRule" id="PRU00169"/>
    </source>
</evidence>
<dbReference type="InterPro" id="IPR001789">
    <property type="entry name" value="Sig_transdc_resp-reg_receiver"/>
</dbReference>
<proteinExistence type="predicted"/>
<evidence type="ECO:0000313" key="5">
    <source>
        <dbReference type="Proteomes" id="UP000558192"/>
    </source>
</evidence>
<dbReference type="Pfam" id="PF00072">
    <property type="entry name" value="Response_reg"/>
    <property type="match status" value="1"/>
</dbReference>
<dbReference type="SUPFAM" id="SSF52172">
    <property type="entry name" value="CheY-like"/>
    <property type="match status" value="1"/>
</dbReference>
<name>A0A7X5Y5V6_9SPHN</name>
<protein>
    <submittedName>
        <fullName evidence="4">CheY-like chemotaxis protein</fullName>
    </submittedName>
</protein>